<accession>X1BUE6</accession>
<organism evidence="2">
    <name type="scientific">marine sediment metagenome</name>
    <dbReference type="NCBI Taxonomy" id="412755"/>
    <lineage>
        <taxon>unclassified sequences</taxon>
        <taxon>metagenomes</taxon>
        <taxon>ecological metagenomes</taxon>
    </lineage>
</organism>
<name>X1BUE6_9ZZZZ</name>
<dbReference type="EMBL" id="BART01015461">
    <property type="protein sequence ID" value="GAG84777.1"/>
    <property type="molecule type" value="Genomic_DNA"/>
</dbReference>
<protein>
    <submittedName>
        <fullName evidence="2">Uncharacterized protein</fullName>
    </submittedName>
</protein>
<comment type="caution">
    <text evidence="2">The sequence shown here is derived from an EMBL/GenBank/DDBJ whole genome shotgun (WGS) entry which is preliminary data.</text>
</comment>
<evidence type="ECO:0000313" key="2">
    <source>
        <dbReference type="EMBL" id="GAG84777.1"/>
    </source>
</evidence>
<evidence type="ECO:0000256" key="1">
    <source>
        <dbReference type="SAM" id="MobiDB-lite"/>
    </source>
</evidence>
<reference evidence="2" key="1">
    <citation type="journal article" date="2014" name="Front. Microbiol.">
        <title>High frequency of phylogenetically diverse reductive dehalogenase-homologous genes in deep subseafloor sedimentary metagenomes.</title>
        <authorList>
            <person name="Kawai M."/>
            <person name="Futagami T."/>
            <person name="Toyoda A."/>
            <person name="Takaki Y."/>
            <person name="Nishi S."/>
            <person name="Hori S."/>
            <person name="Arai W."/>
            <person name="Tsubouchi T."/>
            <person name="Morono Y."/>
            <person name="Uchiyama I."/>
            <person name="Ito T."/>
            <person name="Fujiyama A."/>
            <person name="Inagaki F."/>
            <person name="Takami H."/>
        </authorList>
    </citation>
    <scope>NUCLEOTIDE SEQUENCE</scope>
    <source>
        <strain evidence="2">Expedition CK06-06</strain>
    </source>
</reference>
<dbReference type="AlphaFoldDB" id="X1BUE6"/>
<proteinExistence type="predicted"/>
<sequence length="41" mass="4832">MIDVAKQKKVSPYGAKGQPLTYKQHLRAKKKSMQKKETWDR</sequence>
<feature type="compositionally biased region" description="Basic residues" evidence="1">
    <location>
        <begin position="24"/>
        <end position="33"/>
    </location>
</feature>
<feature type="region of interest" description="Disordered" evidence="1">
    <location>
        <begin position="1"/>
        <end position="41"/>
    </location>
</feature>
<gene>
    <name evidence="2" type="ORF">S01H4_30015</name>
</gene>